<feature type="signal peptide" evidence="1">
    <location>
        <begin position="1"/>
        <end position="23"/>
    </location>
</feature>
<name>A0ABU6URK6_9FABA</name>
<feature type="chain" id="PRO_5047259831" description="Secreted protein" evidence="1">
    <location>
        <begin position="24"/>
        <end position="137"/>
    </location>
</feature>
<evidence type="ECO:0008006" key="4">
    <source>
        <dbReference type="Google" id="ProtNLM"/>
    </source>
</evidence>
<accession>A0ABU6URK6</accession>
<dbReference type="EMBL" id="JASCZI010122133">
    <property type="protein sequence ID" value="MED6163759.1"/>
    <property type="molecule type" value="Genomic_DNA"/>
</dbReference>
<proteinExistence type="predicted"/>
<keyword evidence="1" id="KW-0732">Signal</keyword>
<evidence type="ECO:0000313" key="3">
    <source>
        <dbReference type="Proteomes" id="UP001341840"/>
    </source>
</evidence>
<reference evidence="2 3" key="1">
    <citation type="journal article" date="2023" name="Plants (Basel)">
        <title>Bridging the Gap: Combining Genomics and Transcriptomics Approaches to Understand Stylosanthes scabra, an Orphan Legume from the Brazilian Caatinga.</title>
        <authorList>
            <person name="Ferreira-Neto J.R.C."/>
            <person name="da Silva M.D."/>
            <person name="Binneck E."/>
            <person name="de Melo N.F."/>
            <person name="da Silva R.H."/>
            <person name="de Melo A.L.T.M."/>
            <person name="Pandolfi V."/>
            <person name="Bustamante F.O."/>
            <person name="Brasileiro-Vidal A.C."/>
            <person name="Benko-Iseppon A.M."/>
        </authorList>
    </citation>
    <scope>NUCLEOTIDE SEQUENCE [LARGE SCALE GENOMIC DNA]</scope>
    <source>
        <tissue evidence="2">Leaves</tissue>
    </source>
</reference>
<keyword evidence="3" id="KW-1185">Reference proteome</keyword>
<organism evidence="2 3">
    <name type="scientific">Stylosanthes scabra</name>
    <dbReference type="NCBI Taxonomy" id="79078"/>
    <lineage>
        <taxon>Eukaryota</taxon>
        <taxon>Viridiplantae</taxon>
        <taxon>Streptophyta</taxon>
        <taxon>Embryophyta</taxon>
        <taxon>Tracheophyta</taxon>
        <taxon>Spermatophyta</taxon>
        <taxon>Magnoliopsida</taxon>
        <taxon>eudicotyledons</taxon>
        <taxon>Gunneridae</taxon>
        <taxon>Pentapetalae</taxon>
        <taxon>rosids</taxon>
        <taxon>fabids</taxon>
        <taxon>Fabales</taxon>
        <taxon>Fabaceae</taxon>
        <taxon>Papilionoideae</taxon>
        <taxon>50 kb inversion clade</taxon>
        <taxon>dalbergioids sensu lato</taxon>
        <taxon>Dalbergieae</taxon>
        <taxon>Pterocarpus clade</taxon>
        <taxon>Stylosanthes</taxon>
    </lineage>
</organism>
<gene>
    <name evidence="2" type="ORF">PIB30_083143</name>
</gene>
<evidence type="ECO:0000256" key="1">
    <source>
        <dbReference type="SAM" id="SignalP"/>
    </source>
</evidence>
<sequence length="137" mass="14867">MGLAAAILPLSSVGFLPTCCCHGLPLSEFAKATAMLQRCCQAGYASAVSHQHHSLVFFASSVSCCCTCYYLDLNTNTFFILDVSIDLGLFLRSKLLWRLLSNYRCCSCSISVVLVDCVAAPKCRLWLCVVSALPRGN</sequence>
<evidence type="ECO:0000313" key="2">
    <source>
        <dbReference type="EMBL" id="MED6163759.1"/>
    </source>
</evidence>
<comment type="caution">
    <text evidence="2">The sequence shown here is derived from an EMBL/GenBank/DDBJ whole genome shotgun (WGS) entry which is preliminary data.</text>
</comment>
<protein>
    <recommendedName>
        <fullName evidence="4">Secreted protein</fullName>
    </recommendedName>
</protein>
<dbReference type="Proteomes" id="UP001341840">
    <property type="component" value="Unassembled WGS sequence"/>
</dbReference>